<organism evidence="2">
    <name type="scientific">Streptomyces sp. R33</name>
    <dbReference type="NCBI Taxonomy" id="3238629"/>
    <lineage>
        <taxon>Bacteria</taxon>
        <taxon>Bacillati</taxon>
        <taxon>Actinomycetota</taxon>
        <taxon>Actinomycetes</taxon>
        <taxon>Kitasatosporales</taxon>
        <taxon>Streptomycetaceae</taxon>
        <taxon>Streptomyces</taxon>
    </lineage>
</organism>
<dbReference type="RefSeq" id="WP_369780068.1">
    <property type="nucleotide sequence ID" value="NZ_CP165727.1"/>
</dbReference>
<sequence length="88" mass="9407">MRRVDWWVAFSAVLWAGAWGVLGWIVLDADLQSTEDLLGWWLIPIAFAPPMFGGIGLLFFDDDEIGGGVSDDCELSSRGLNGCGGCGG</sequence>
<dbReference type="EMBL" id="CP165727">
    <property type="protein sequence ID" value="XDV68568.1"/>
    <property type="molecule type" value="Genomic_DNA"/>
</dbReference>
<name>A0AB39YF03_9ACTN</name>
<keyword evidence="1" id="KW-0472">Membrane</keyword>
<reference evidence="2" key="1">
    <citation type="submission" date="2024-08" db="EMBL/GenBank/DDBJ databases">
        <authorList>
            <person name="Yu S.T."/>
        </authorList>
    </citation>
    <scope>NUCLEOTIDE SEQUENCE</scope>
    <source>
        <strain evidence="2">R33</strain>
    </source>
</reference>
<dbReference type="AlphaFoldDB" id="A0AB39YF03"/>
<evidence type="ECO:0000256" key="1">
    <source>
        <dbReference type="SAM" id="Phobius"/>
    </source>
</evidence>
<feature type="transmembrane region" description="Helical" evidence="1">
    <location>
        <begin position="7"/>
        <end position="27"/>
    </location>
</feature>
<gene>
    <name evidence="2" type="ORF">AB5J51_39635</name>
</gene>
<keyword evidence="1" id="KW-0812">Transmembrane</keyword>
<evidence type="ECO:0000313" key="2">
    <source>
        <dbReference type="EMBL" id="XDV68568.1"/>
    </source>
</evidence>
<proteinExistence type="predicted"/>
<accession>A0AB39YF03</accession>
<feature type="transmembrane region" description="Helical" evidence="1">
    <location>
        <begin position="39"/>
        <end position="60"/>
    </location>
</feature>
<keyword evidence="1" id="KW-1133">Transmembrane helix</keyword>
<protein>
    <submittedName>
        <fullName evidence="2">Uncharacterized protein</fullName>
    </submittedName>
</protein>